<dbReference type="OrthoDB" id="8001376at2"/>
<dbReference type="STRING" id="1165689.SAMN02927914_05731"/>
<dbReference type="Pfam" id="PF01609">
    <property type="entry name" value="DDE_Tnp_1"/>
    <property type="match status" value="1"/>
</dbReference>
<accession>A0A1G5ZW59</accession>
<evidence type="ECO:0000313" key="2">
    <source>
        <dbReference type="EMBL" id="SDA96842.1"/>
    </source>
</evidence>
<dbReference type="EMBL" id="FMXM01000025">
    <property type="protein sequence ID" value="SDA96842.1"/>
    <property type="molecule type" value="Genomic_DNA"/>
</dbReference>
<dbReference type="NCBIfam" id="NF033564">
    <property type="entry name" value="transpos_ISAs1"/>
    <property type="match status" value="1"/>
</dbReference>
<name>A0A1G5ZW59_9HYPH</name>
<evidence type="ECO:0000313" key="4">
    <source>
        <dbReference type="Proteomes" id="UP000198588"/>
    </source>
</evidence>
<dbReference type="InterPro" id="IPR047647">
    <property type="entry name" value="ISAs1_transpos"/>
</dbReference>
<protein>
    <submittedName>
        <fullName evidence="3">Transposase DDE domain-containing protein</fullName>
    </submittedName>
</protein>
<dbReference type="AlphaFoldDB" id="A0A1G5ZW59"/>
<dbReference type="PANTHER" id="PTHR30298:SF0">
    <property type="entry name" value="PROTEIN YBFL-RELATED"/>
    <property type="match status" value="1"/>
</dbReference>
<dbReference type="GO" id="GO:0003677">
    <property type="term" value="F:DNA binding"/>
    <property type="evidence" value="ECO:0007669"/>
    <property type="project" value="InterPro"/>
</dbReference>
<dbReference type="PANTHER" id="PTHR30298">
    <property type="entry name" value="H REPEAT-ASSOCIATED PREDICTED TRANSPOSASE"/>
    <property type="match status" value="1"/>
</dbReference>
<evidence type="ECO:0000259" key="1">
    <source>
        <dbReference type="Pfam" id="PF01609"/>
    </source>
</evidence>
<dbReference type="GO" id="GO:0006313">
    <property type="term" value="P:DNA transposition"/>
    <property type="evidence" value="ECO:0007669"/>
    <property type="project" value="InterPro"/>
</dbReference>
<dbReference type="InterPro" id="IPR002559">
    <property type="entry name" value="Transposase_11"/>
</dbReference>
<gene>
    <name evidence="2" type="ORF">SAMN02927914_05731</name>
    <name evidence="3" type="ORF">SAMN02927914_06366</name>
</gene>
<feature type="domain" description="Transposase IS4-like" evidence="1">
    <location>
        <begin position="13"/>
        <end position="77"/>
    </location>
</feature>
<dbReference type="RefSeq" id="WP_143019536.1">
    <property type="nucleotide sequence ID" value="NZ_FMXM01000025.1"/>
</dbReference>
<organism evidence="3 4">
    <name type="scientific">Mesorhizobium qingshengii</name>
    <dbReference type="NCBI Taxonomy" id="1165689"/>
    <lineage>
        <taxon>Bacteria</taxon>
        <taxon>Pseudomonadati</taxon>
        <taxon>Pseudomonadota</taxon>
        <taxon>Alphaproteobacteria</taxon>
        <taxon>Hyphomicrobiales</taxon>
        <taxon>Phyllobacteriaceae</taxon>
        <taxon>Mesorhizobium</taxon>
    </lineage>
</organism>
<dbReference type="GO" id="GO:0004803">
    <property type="term" value="F:transposase activity"/>
    <property type="evidence" value="ECO:0007669"/>
    <property type="project" value="InterPro"/>
</dbReference>
<feature type="non-terminal residue" evidence="3">
    <location>
        <position position="1"/>
    </location>
</feature>
<dbReference type="InterPro" id="IPR051698">
    <property type="entry name" value="Transposase_11-like"/>
</dbReference>
<dbReference type="EMBL" id="FMXM01000035">
    <property type="protein sequence ID" value="SDA98847.1"/>
    <property type="molecule type" value="Genomic_DNA"/>
</dbReference>
<reference evidence="3 4" key="1">
    <citation type="submission" date="2016-10" db="EMBL/GenBank/DDBJ databases">
        <authorList>
            <person name="de Groot N.N."/>
        </authorList>
    </citation>
    <scope>NUCLEOTIDE SEQUENCE [LARGE SCALE GENOMIC DNA]</scope>
    <source>
        <strain evidence="3 4">CGMCC 1.12097</strain>
    </source>
</reference>
<sequence>FIRITSQRDQAKPLTRLFMASTLLSPQQAIDFTRAHWQIENGLHWMLDVHLREDLSRARKDNAPANTALLNRLARNILQAADTDKVPISHRIKKCAWNDDYLIQAIAHMR</sequence>
<evidence type="ECO:0000313" key="3">
    <source>
        <dbReference type="EMBL" id="SDA98847.1"/>
    </source>
</evidence>
<proteinExistence type="predicted"/>
<dbReference type="Proteomes" id="UP000198588">
    <property type="component" value="Unassembled WGS sequence"/>
</dbReference>